<geneLocation type="plasmid" evidence="2">
    <name>pAH227</name>
</geneLocation>
<dbReference type="AlphaFoldDB" id="Q209M0"/>
<reference evidence="2" key="2">
    <citation type="submission" date="2015-07" db="EMBL/GenBank/DDBJ databases">
        <title>Complete sequences of IncU plasmids harbouring quinolone resistance genes qnrS2 and aac (6')-Ib-cr in Aeromonas spp. from ornamental fish.</title>
        <authorList>
            <person name="Dolejska M."/>
            <person name="Dobiasova H."/>
        </authorList>
    </citation>
    <scope>NUCLEOTIDE SEQUENCE</scope>
    <source>
        <strain evidence="2">AH227</strain>
        <plasmid evidence="2">pAH227</plasmid>
    </source>
</reference>
<evidence type="ECO:0000313" key="1">
    <source>
        <dbReference type="EMBL" id="ABD64858.1"/>
    </source>
</evidence>
<protein>
    <submittedName>
        <fullName evidence="1">Uncharacterized protein</fullName>
    </submittedName>
</protein>
<geneLocation type="plasmid" evidence="1">
    <name>pRA3</name>
</geneLocation>
<proteinExistence type="predicted"/>
<reference evidence="1" key="1">
    <citation type="journal article" date="2008" name="Appl. Environ. Microbiol.">
        <title>Genomic and functional characterization of the modular broad-host-range RA3 plasmid, the archetype of the IncU group.</title>
        <authorList>
            <person name="Kulinska A."/>
            <person name="Czeredys M."/>
            <person name="Hayes F."/>
            <person name="Jagura-Burdzy G."/>
        </authorList>
    </citation>
    <scope>NUCLEOTIDE SEQUENCE</scope>
    <source>
        <plasmid evidence="1">pRA3</plasmid>
    </source>
</reference>
<organism evidence="1">
    <name type="scientific">Aeromonas hydrophila</name>
    <dbReference type="NCBI Taxonomy" id="644"/>
    <lineage>
        <taxon>Bacteria</taxon>
        <taxon>Pseudomonadati</taxon>
        <taxon>Pseudomonadota</taxon>
        <taxon>Gammaproteobacteria</taxon>
        <taxon>Aeromonadales</taxon>
        <taxon>Aeromonadaceae</taxon>
        <taxon>Aeromonas</taxon>
    </lineage>
</organism>
<accession>Q209M0</accession>
<evidence type="ECO:0000313" key="2">
    <source>
        <dbReference type="EMBL" id="ALG87983.1"/>
    </source>
</evidence>
<gene>
    <name evidence="1" type="ORF">pRA3.30</name>
</gene>
<keyword evidence="1" id="KW-0614">Plasmid</keyword>
<name>Q209M0_AERHY</name>
<dbReference type="RefSeq" id="WP_011191332.1">
    <property type="nucleotide sequence ID" value="NC_010919.1"/>
</dbReference>
<sequence length="118" mass="13618">MNKKDFCRKPRKMCPPATPDEHIEMGNETISELELIDNLASGAVKRLKLVQGEDLKFCIYIQLSWKGGDLLLETQRKKPRVWSSLDRLAKHINSKYGSVPVVELYLWSKESNGKNRRC</sequence>
<dbReference type="EMBL" id="KT315926">
    <property type="protein sequence ID" value="ALG87983.1"/>
    <property type="molecule type" value="Genomic_DNA"/>
</dbReference>
<dbReference type="EMBL" id="DQ401103">
    <property type="protein sequence ID" value="ABD64858.1"/>
    <property type="molecule type" value="Genomic_DNA"/>
</dbReference>